<dbReference type="OrthoDB" id="5423054at2"/>
<dbReference type="AlphaFoldDB" id="A0A1W1YJE8"/>
<gene>
    <name evidence="2" type="ORF">SAMN02746065_10199</name>
</gene>
<keyword evidence="3" id="KW-1185">Reference proteome</keyword>
<feature type="region of interest" description="Disordered" evidence="1">
    <location>
        <begin position="1"/>
        <end position="34"/>
    </location>
</feature>
<protein>
    <submittedName>
        <fullName evidence="2">Uncharacterized protein</fullName>
    </submittedName>
</protein>
<organism evidence="2 3">
    <name type="scientific">Desulfocicer vacuolatum DSM 3385</name>
    <dbReference type="NCBI Taxonomy" id="1121400"/>
    <lineage>
        <taxon>Bacteria</taxon>
        <taxon>Pseudomonadati</taxon>
        <taxon>Thermodesulfobacteriota</taxon>
        <taxon>Desulfobacteria</taxon>
        <taxon>Desulfobacterales</taxon>
        <taxon>Desulfobacteraceae</taxon>
        <taxon>Desulfocicer</taxon>
    </lineage>
</organism>
<dbReference type="Proteomes" id="UP000192418">
    <property type="component" value="Unassembled WGS sequence"/>
</dbReference>
<dbReference type="EMBL" id="FWXY01000001">
    <property type="protein sequence ID" value="SMC36299.1"/>
    <property type="molecule type" value="Genomic_DNA"/>
</dbReference>
<dbReference type="RefSeq" id="WP_084066420.1">
    <property type="nucleotide sequence ID" value="NZ_FWXY01000001.1"/>
</dbReference>
<reference evidence="2 3" key="1">
    <citation type="submission" date="2017-04" db="EMBL/GenBank/DDBJ databases">
        <authorList>
            <person name="Afonso C.L."/>
            <person name="Miller P.J."/>
            <person name="Scott M.A."/>
            <person name="Spackman E."/>
            <person name="Goraichik I."/>
            <person name="Dimitrov K.M."/>
            <person name="Suarez D.L."/>
            <person name="Swayne D.E."/>
        </authorList>
    </citation>
    <scope>NUCLEOTIDE SEQUENCE [LARGE SCALE GENOMIC DNA]</scope>
    <source>
        <strain evidence="2 3">DSM 3385</strain>
    </source>
</reference>
<evidence type="ECO:0000256" key="1">
    <source>
        <dbReference type="SAM" id="MobiDB-lite"/>
    </source>
</evidence>
<accession>A0A1W1YJE8</accession>
<evidence type="ECO:0000313" key="3">
    <source>
        <dbReference type="Proteomes" id="UP000192418"/>
    </source>
</evidence>
<evidence type="ECO:0000313" key="2">
    <source>
        <dbReference type="EMBL" id="SMC36299.1"/>
    </source>
</evidence>
<sequence length="66" mass="7896">MKTENQKEKGKKGKKKADPQRRMALESLPPHLRDHMTPEEVELFLYAEVWPETLMEKMEEFIIPQE</sequence>
<name>A0A1W1YJE8_9BACT</name>
<proteinExistence type="predicted"/>